<dbReference type="RefSeq" id="WP_407990907.1">
    <property type="nucleotide sequence ID" value="NZ_AP035881.2"/>
</dbReference>
<evidence type="ECO:0000256" key="1">
    <source>
        <dbReference type="SAM" id="Phobius"/>
    </source>
</evidence>
<reference evidence="2" key="1">
    <citation type="submission" date="2024-07" db="EMBL/GenBank/DDBJ databases">
        <title>Complete genome sequences of cellulolytic bacteria, Kitasatospora sp. CMC57 and Streptomyces sp. CMC78, isolated from Japanese agricultural soil.</title>
        <authorList>
            <person name="Hashimoto T."/>
            <person name="Ito M."/>
            <person name="Iwamoto M."/>
            <person name="Fukahori D."/>
            <person name="Shoda T."/>
            <person name="Sakoda M."/>
            <person name="Morohoshi T."/>
            <person name="Mitsuboshi M."/>
            <person name="Nishizawa T."/>
        </authorList>
    </citation>
    <scope>NUCLEOTIDE SEQUENCE</scope>
    <source>
        <strain evidence="2">CMC57</strain>
    </source>
</reference>
<dbReference type="AlphaFoldDB" id="A0AB33K4H3"/>
<keyword evidence="1" id="KW-0472">Membrane</keyword>
<proteinExistence type="predicted"/>
<evidence type="ECO:0000313" key="2">
    <source>
        <dbReference type="EMBL" id="BFP48716.1"/>
    </source>
</evidence>
<accession>A0AB33K4H3</accession>
<dbReference type="EMBL" id="AP035881">
    <property type="protein sequence ID" value="BFP48716.1"/>
    <property type="molecule type" value="Genomic_DNA"/>
</dbReference>
<keyword evidence="1" id="KW-0812">Transmembrane</keyword>
<name>A0AB33K4H3_9ACTN</name>
<sequence>MNVRLAVHLVVSIALALGLVFTGFALGGPLVALLAFGLWFLIEALFKALLPASFLPGVEGAELTSAAYRGWAPKLVGGLGLAKARTPEADAARLAAGVRLCTVTFGLRNGSQLLGHLLLQRAPEGEALIAWRGRGKGQAVQPIAAAEMVVRSGQQQQNAVQARMGYTVSVQFGPDSYWLRPHDAELLKLVRGHETAPAA</sequence>
<keyword evidence="1" id="KW-1133">Transmembrane helix</keyword>
<organism evidence="2">
    <name type="scientific">Kitasatospora sp. CMC57</name>
    <dbReference type="NCBI Taxonomy" id="3231513"/>
    <lineage>
        <taxon>Bacteria</taxon>
        <taxon>Bacillati</taxon>
        <taxon>Actinomycetota</taxon>
        <taxon>Actinomycetes</taxon>
        <taxon>Kitasatosporales</taxon>
        <taxon>Streptomycetaceae</taxon>
        <taxon>Kitasatospora</taxon>
    </lineage>
</organism>
<protein>
    <submittedName>
        <fullName evidence="2">Uncharacterized protein</fullName>
    </submittedName>
</protein>
<feature type="transmembrane region" description="Helical" evidence="1">
    <location>
        <begin position="5"/>
        <end position="24"/>
    </location>
</feature>
<gene>
    <name evidence="2" type="ORF">KCMC57_50840</name>
</gene>